<reference evidence="1" key="1">
    <citation type="submission" date="2021-03" db="EMBL/GenBank/DDBJ databases">
        <authorList>
            <consortium name="DOE Joint Genome Institute"/>
            <person name="Ahrendt S."/>
            <person name="Looney B.P."/>
            <person name="Miyauchi S."/>
            <person name="Morin E."/>
            <person name="Drula E."/>
            <person name="Courty P.E."/>
            <person name="Chicoki N."/>
            <person name="Fauchery L."/>
            <person name="Kohler A."/>
            <person name="Kuo A."/>
            <person name="Labutti K."/>
            <person name="Pangilinan J."/>
            <person name="Lipzen A."/>
            <person name="Riley R."/>
            <person name="Andreopoulos W."/>
            <person name="He G."/>
            <person name="Johnson J."/>
            <person name="Barry K.W."/>
            <person name="Grigoriev I.V."/>
            <person name="Nagy L."/>
            <person name="Hibbett D."/>
            <person name="Henrissat B."/>
            <person name="Matheny P.B."/>
            <person name="Labbe J."/>
            <person name="Martin F."/>
        </authorList>
    </citation>
    <scope>NUCLEOTIDE SEQUENCE</scope>
    <source>
        <strain evidence="1">HHB10654</strain>
    </source>
</reference>
<dbReference type="Proteomes" id="UP000814140">
    <property type="component" value="Unassembled WGS sequence"/>
</dbReference>
<keyword evidence="2" id="KW-1185">Reference proteome</keyword>
<gene>
    <name evidence="1" type="ORF">BV25DRAFT_1918405</name>
</gene>
<comment type="caution">
    <text evidence="1">The sequence shown here is derived from an EMBL/GenBank/DDBJ whole genome shotgun (WGS) entry which is preliminary data.</text>
</comment>
<name>A0ACB8SUK2_9AGAM</name>
<accession>A0ACB8SUK2</accession>
<organism evidence="1 2">
    <name type="scientific">Artomyces pyxidatus</name>
    <dbReference type="NCBI Taxonomy" id="48021"/>
    <lineage>
        <taxon>Eukaryota</taxon>
        <taxon>Fungi</taxon>
        <taxon>Dikarya</taxon>
        <taxon>Basidiomycota</taxon>
        <taxon>Agaricomycotina</taxon>
        <taxon>Agaricomycetes</taxon>
        <taxon>Russulales</taxon>
        <taxon>Auriscalpiaceae</taxon>
        <taxon>Artomyces</taxon>
    </lineage>
</organism>
<evidence type="ECO:0000313" key="1">
    <source>
        <dbReference type="EMBL" id="KAI0059625.1"/>
    </source>
</evidence>
<reference evidence="1" key="2">
    <citation type="journal article" date="2022" name="New Phytol.">
        <title>Evolutionary transition to the ectomycorrhizal habit in the genomes of a hyperdiverse lineage of mushroom-forming fungi.</title>
        <authorList>
            <person name="Looney B."/>
            <person name="Miyauchi S."/>
            <person name="Morin E."/>
            <person name="Drula E."/>
            <person name="Courty P.E."/>
            <person name="Kohler A."/>
            <person name="Kuo A."/>
            <person name="LaButti K."/>
            <person name="Pangilinan J."/>
            <person name="Lipzen A."/>
            <person name="Riley R."/>
            <person name="Andreopoulos W."/>
            <person name="He G."/>
            <person name="Johnson J."/>
            <person name="Nolan M."/>
            <person name="Tritt A."/>
            <person name="Barry K.W."/>
            <person name="Grigoriev I.V."/>
            <person name="Nagy L.G."/>
            <person name="Hibbett D."/>
            <person name="Henrissat B."/>
            <person name="Matheny P.B."/>
            <person name="Labbe J."/>
            <person name="Martin F.M."/>
        </authorList>
    </citation>
    <scope>NUCLEOTIDE SEQUENCE</scope>
    <source>
        <strain evidence="1">HHB10654</strain>
    </source>
</reference>
<evidence type="ECO:0000313" key="2">
    <source>
        <dbReference type="Proteomes" id="UP000814140"/>
    </source>
</evidence>
<proteinExistence type="predicted"/>
<sequence>MLSFMRRRDESRSSTPLAPRMQTLPLPEVGSVASSPVLSPKAIPKTPKQSQADPMPSKLPKGTRSRRSPSEMESGYSTSPEGSGSSSRRPRAPSDARSPLPAPLKGILKQRTDSTPIVVRTALIHQDRDGYSSSPENIKATAARFRSSQARGQSSRPRASTSAMTPRTLTPPATLHWKLLPFNAQISKGRLIFDVSQRAEHIRLAATSPRPLTTIERNKPASEPPLTEMVIRCADLPDWPIVVTNPTGVRCIDVFERIEETFSVCLTQSDRRTHEARMGGCREAYEARLRRAPVSPAEAAKGPRRHDLLASKTMFMGLDWVPPDEKNPNGSWALKLGSAFF</sequence>
<dbReference type="EMBL" id="MU277225">
    <property type="protein sequence ID" value="KAI0059625.1"/>
    <property type="molecule type" value="Genomic_DNA"/>
</dbReference>
<protein>
    <submittedName>
        <fullName evidence="1">Uncharacterized protein</fullName>
    </submittedName>
</protein>